<feature type="transmembrane region" description="Helical" evidence="1">
    <location>
        <begin position="235"/>
        <end position="255"/>
    </location>
</feature>
<dbReference type="InterPro" id="IPR042150">
    <property type="entry name" value="MmRce1-like"/>
</dbReference>
<keyword evidence="1" id="KW-1133">Transmembrane helix</keyword>
<feature type="transmembrane region" description="Helical" evidence="1">
    <location>
        <begin position="150"/>
        <end position="169"/>
    </location>
</feature>
<proteinExistence type="predicted"/>
<name>A0A9D1KMU6_9ACTN</name>
<dbReference type="GO" id="GO:0008237">
    <property type="term" value="F:metallopeptidase activity"/>
    <property type="evidence" value="ECO:0007669"/>
    <property type="project" value="UniProtKB-KW"/>
</dbReference>
<keyword evidence="1" id="KW-0812">Transmembrane</keyword>
<feature type="domain" description="CAAX prenyl protease 2/Lysostaphin resistance protein A-like" evidence="2">
    <location>
        <begin position="119"/>
        <end position="217"/>
    </location>
</feature>
<feature type="transmembrane region" description="Helical" evidence="1">
    <location>
        <begin position="181"/>
        <end position="201"/>
    </location>
</feature>
<accession>A0A9D1KMU6</accession>
<evidence type="ECO:0000256" key="1">
    <source>
        <dbReference type="SAM" id="Phobius"/>
    </source>
</evidence>
<keyword evidence="3" id="KW-0378">Hydrolase</keyword>
<feature type="transmembrane region" description="Helical" evidence="1">
    <location>
        <begin position="9"/>
        <end position="31"/>
    </location>
</feature>
<dbReference type="AlphaFoldDB" id="A0A9D1KMU6"/>
<dbReference type="PANTHER" id="PTHR35797:SF1">
    <property type="entry name" value="PROTEASE"/>
    <property type="match status" value="1"/>
</dbReference>
<keyword evidence="3" id="KW-0482">Metalloprotease</keyword>
<organism evidence="3 4">
    <name type="scientific">Candidatus Avipropionibacterium avicola</name>
    <dbReference type="NCBI Taxonomy" id="2840701"/>
    <lineage>
        <taxon>Bacteria</taxon>
        <taxon>Bacillati</taxon>
        <taxon>Actinomycetota</taxon>
        <taxon>Actinomycetes</taxon>
        <taxon>Propionibacteriales</taxon>
        <taxon>Propionibacteriaceae</taxon>
        <taxon>Propionibacteriaceae incertae sedis</taxon>
        <taxon>Candidatus Avipropionibacterium</taxon>
    </lineage>
</organism>
<dbReference type="Proteomes" id="UP000886842">
    <property type="component" value="Unassembled WGS sequence"/>
</dbReference>
<protein>
    <submittedName>
        <fullName evidence="3">CPBP family intramembrane metalloprotease</fullName>
    </submittedName>
</protein>
<dbReference type="PANTHER" id="PTHR35797">
    <property type="entry name" value="PROTEASE-RELATED"/>
    <property type="match status" value="1"/>
</dbReference>
<comment type="caution">
    <text evidence="3">The sequence shown here is derived from an EMBL/GenBank/DDBJ whole genome shotgun (WGS) entry which is preliminary data.</text>
</comment>
<dbReference type="Pfam" id="PF02517">
    <property type="entry name" value="Rce1-like"/>
    <property type="match status" value="1"/>
</dbReference>
<keyword evidence="1" id="KW-0472">Membrane</keyword>
<sequence length="261" mass="27657">MQRTNGRTALLFVIAILASITVICAIFALSGVAIPEWFVIVGRWLPAIVAVVVAKRCRVPGGPLEWFALRPGGWRRLVGGGALAVVTLVAVYALSVVPLVVSGMARLQPWSALIQVALVLVPMVLLFSLSTLGEEAAWRGFLQGLLQDKGFWRSSAIIAAVWVCFHIPLHLTMAAQGTLPALIAVTSTLTLFPLGLFLSAVVSRFASVWPAVFAHALPFSAMNLLADAGDLGTSALWLLTALTSVVLIGAARLFAPRARAS</sequence>
<reference evidence="3" key="2">
    <citation type="journal article" date="2021" name="PeerJ">
        <title>Extensive microbial diversity within the chicken gut microbiome revealed by metagenomics and culture.</title>
        <authorList>
            <person name="Gilroy R."/>
            <person name="Ravi A."/>
            <person name="Getino M."/>
            <person name="Pursley I."/>
            <person name="Horton D.L."/>
            <person name="Alikhan N.F."/>
            <person name="Baker D."/>
            <person name="Gharbi K."/>
            <person name="Hall N."/>
            <person name="Watson M."/>
            <person name="Adriaenssens E.M."/>
            <person name="Foster-Nyarko E."/>
            <person name="Jarju S."/>
            <person name="Secka A."/>
            <person name="Antonio M."/>
            <person name="Oren A."/>
            <person name="Chaudhuri R.R."/>
            <person name="La Ragione R."/>
            <person name="Hildebrand F."/>
            <person name="Pallen M.J."/>
        </authorList>
    </citation>
    <scope>NUCLEOTIDE SEQUENCE</scope>
    <source>
        <strain evidence="3">ChiGjej1B1-24693</strain>
    </source>
</reference>
<feature type="transmembrane region" description="Helical" evidence="1">
    <location>
        <begin position="77"/>
        <end position="101"/>
    </location>
</feature>
<dbReference type="EMBL" id="DVLP01000413">
    <property type="protein sequence ID" value="HIT76729.1"/>
    <property type="molecule type" value="Genomic_DNA"/>
</dbReference>
<evidence type="ECO:0000259" key="2">
    <source>
        <dbReference type="Pfam" id="PF02517"/>
    </source>
</evidence>
<dbReference type="InterPro" id="IPR003675">
    <property type="entry name" value="Rce1/LyrA-like_dom"/>
</dbReference>
<reference evidence="3" key="1">
    <citation type="submission" date="2020-10" db="EMBL/GenBank/DDBJ databases">
        <authorList>
            <person name="Gilroy R."/>
        </authorList>
    </citation>
    <scope>NUCLEOTIDE SEQUENCE</scope>
    <source>
        <strain evidence="3">ChiGjej1B1-24693</strain>
    </source>
</reference>
<evidence type="ECO:0000313" key="3">
    <source>
        <dbReference type="EMBL" id="HIT76729.1"/>
    </source>
</evidence>
<feature type="transmembrane region" description="Helical" evidence="1">
    <location>
        <begin position="107"/>
        <end position="129"/>
    </location>
</feature>
<gene>
    <name evidence="3" type="ORF">IAA98_14200</name>
</gene>
<dbReference type="GO" id="GO:0004175">
    <property type="term" value="F:endopeptidase activity"/>
    <property type="evidence" value="ECO:0007669"/>
    <property type="project" value="UniProtKB-ARBA"/>
</dbReference>
<keyword evidence="3" id="KW-0645">Protease</keyword>
<dbReference type="GO" id="GO:0080120">
    <property type="term" value="P:CAAX-box protein maturation"/>
    <property type="evidence" value="ECO:0007669"/>
    <property type="project" value="UniProtKB-ARBA"/>
</dbReference>
<evidence type="ECO:0000313" key="4">
    <source>
        <dbReference type="Proteomes" id="UP000886842"/>
    </source>
</evidence>